<accession>A0ABP5XXY6</accession>
<keyword evidence="3" id="KW-1185">Reference proteome</keyword>
<evidence type="ECO:0000313" key="2">
    <source>
        <dbReference type="EMBL" id="GAA2471190.1"/>
    </source>
</evidence>
<organism evidence="2 3">
    <name type="scientific">Streptomyces longisporus</name>
    <dbReference type="NCBI Taxonomy" id="1948"/>
    <lineage>
        <taxon>Bacteria</taxon>
        <taxon>Bacillati</taxon>
        <taxon>Actinomycetota</taxon>
        <taxon>Actinomycetes</taxon>
        <taxon>Kitasatosporales</taxon>
        <taxon>Streptomycetaceae</taxon>
        <taxon>Streptomyces</taxon>
    </lineage>
</organism>
<dbReference type="EMBL" id="BAAASG010000001">
    <property type="protein sequence ID" value="GAA2471190.1"/>
    <property type="molecule type" value="Genomic_DNA"/>
</dbReference>
<dbReference type="InterPro" id="IPR025714">
    <property type="entry name" value="Methyltranfer_dom"/>
</dbReference>
<feature type="domain" description="Methyltransferase" evidence="1">
    <location>
        <begin position="25"/>
        <end position="133"/>
    </location>
</feature>
<evidence type="ECO:0000259" key="1">
    <source>
        <dbReference type="Pfam" id="PF13847"/>
    </source>
</evidence>
<dbReference type="PANTHER" id="PTHR43591:SF24">
    <property type="entry name" value="2-METHOXY-6-POLYPRENYL-1,4-BENZOQUINOL METHYLASE, MITOCHONDRIAL"/>
    <property type="match status" value="1"/>
</dbReference>
<dbReference type="CDD" id="cd02440">
    <property type="entry name" value="AdoMet_MTases"/>
    <property type="match status" value="1"/>
</dbReference>
<dbReference type="InterPro" id="IPR029063">
    <property type="entry name" value="SAM-dependent_MTases_sf"/>
</dbReference>
<name>A0ABP5XXY6_STRLO</name>
<dbReference type="Gene3D" id="3.40.50.150">
    <property type="entry name" value="Vaccinia Virus protein VP39"/>
    <property type="match status" value="1"/>
</dbReference>
<dbReference type="PANTHER" id="PTHR43591">
    <property type="entry name" value="METHYLTRANSFERASE"/>
    <property type="match status" value="1"/>
</dbReference>
<proteinExistence type="predicted"/>
<protein>
    <recommendedName>
        <fullName evidence="1">Methyltransferase domain-containing protein</fullName>
    </recommendedName>
</protein>
<sequence>MIADIRQAHPWNGVDAALFAAAGIKPADRVLDIGCGTGTTTRIAARLASRGYAVGVDISAPLLRTAQKLTAAEKVANASYQVADAQVHPFPPCGYDVIVSRGGMLSFPDPAAAFRNLARALMPGGRLVLVSSRSDPDRVRAVLDGWENVEVERHDGIRLVTAGRPRRMPGDAD</sequence>
<reference evidence="3" key="1">
    <citation type="journal article" date="2019" name="Int. J. Syst. Evol. Microbiol.">
        <title>The Global Catalogue of Microorganisms (GCM) 10K type strain sequencing project: providing services to taxonomists for standard genome sequencing and annotation.</title>
        <authorList>
            <consortium name="The Broad Institute Genomics Platform"/>
            <consortium name="The Broad Institute Genome Sequencing Center for Infectious Disease"/>
            <person name="Wu L."/>
            <person name="Ma J."/>
        </authorList>
    </citation>
    <scope>NUCLEOTIDE SEQUENCE [LARGE SCALE GENOMIC DNA]</scope>
    <source>
        <strain evidence="3">JCM 4395</strain>
    </source>
</reference>
<dbReference type="SUPFAM" id="SSF53335">
    <property type="entry name" value="S-adenosyl-L-methionine-dependent methyltransferases"/>
    <property type="match status" value="1"/>
</dbReference>
<evidence type="ECO:0000313" key="3">
    <source>
        <dbReference type="Proteomes" id="UP001501777"/>
    </source>
</evidence>
<dbReference type="Pfam" id="PF13847">
    <property type="entry name" value="Methyltransf_31"/>
    <property type="match status" value="1"/>
</dbReference>
<comment type="caution">
    <text evidence="2">The sequence shown here is derived from an EMBL/GenBank/DDBJ whole genome shotgun (WGS) entry which is preliminary data.</text>
</comment>
<gene>
    <name evidence="2" type="ORF">GCM10010276_01760</name>
</gene>
<dbReference type="Proteomes" id="UP001501777">
    <property type="component" value="Unassembled WGS sequence"/>
</dbReference>